<evidence type="ECO:0000256" key="2">
    <source>
        <dbReference type="ARBA" id="ARBA00021310"/>
    </source>
</evidence>
<dbReference type="Gene3D" id="1.20.1440.120">
    <property type="entry name" value="Recombination protein O, C-terminal domain"/>
    <property type="match status" value="1"/>
</dbReference>
<dbReference type="Proteomes" id="UP000029629">
    <property type="component" value="Unassembled WGS sequence"/>
</dbReference>
<dbReference type="Pfam" id="PF11967">
    <property type="entry name" value="RecO_N"/>
    <property type="match status" value="1"/>
</dbReference>
<proteinExistence type="inferred from homology"/>
<reference evidence="8 9" key="1">
    <citation type="submission" date="2014-07" db="EMBL/GenBank/DDBJ databases">
        <authorList>
            <person name="McCorrison J."/>
            <person name="Sanka R."/>
            <person name="Torralba M."/>
            <person name="Gillis M."/>
            <person name="Haft D.H."/>
            <person name="Methe B."/>
            <person name="Sutton G."/>
            <person name="Nelson K.E."/>
        </authorList>
    </citation>
    <scope>NUCLEOTIDE SEQUENCE [LARGE SCALE GENOMIC DNA]</scope>
    <source>
        <strain evidence="8 9">DNF00040</strain>
    </source>
</reference>
<evidence type="ECO:0000313" key="9">
    <source>
        <dbReference type="Proteomes" id="UP000029629"/>
    </source>
</evidence>
<evidence type="ECO:0000256" key="3">
    <source>
        <dbReference type="ARBA" id="ARBA00022763"/>
    </source>
</evidence>
<dbReference type="SUPFAM" id="SSF57863">
    <property type="entry name" value="ArfGap/RecO-like zinc finger"/>
    <property type="match status" value="1"/>
</dbReference>
<keyword evidence="4" id="KW-0233">DNA recombination</keyword>
<feature type="domain" description="DNA replication/recombination mediator RecO N-terminal" evidence="7">
    <location>
        <begin position="10"/>
        <end position="80"/>
    </location>
</feature>
<dbReference type="GO" id="GO:0006310">
    <property type="term" value="P:DNA recombination"/>
    <property type="evidence" value="ECO:0007669"/>
    <property type="project" value="UniProtKB-KW"/>
</dbReference>
<dbReference type="InterPro" id="IPR003717">
    <property type="entry name" value="RecO"/>
</dbReference>
<dbReference type="EMBL" id="JRNI01000021">
    <property type="protein sequence ID" value="KGF30660.1"/>
    <property type="molecule type" value="Genomic_DNA"/>
</dbReference>
<evidence type="ECO:0000313" key="8">
    <source>
        <dbReference type="EMBL" id="KGF30660.1"/>
    </source>
</evidence>
<evidence type="ECO:0000256" key="1">
    <source>
        <dbReference type="ARBA" id="ARBA00007452"/>
    </source>
</evidence>
<dbReference type="InterPro" id="IPR022572">
    <property type="entry name" value="DNA_rep/recomb_RecO_N"/>
</dbReference>
<dbReference type="Gene3D" id="2.40.50.140">
    <property type="entry name" value="Nucleic acid-binding proteins"/>
    <property type="match status" value="1"/>
</dbReference>
<protein>
    <recommendedName>
        <fullName evidence="2">DNA repair protein RecO</fullName>
    </recommendedName>
    <alternativeName>
        <fullName evidence="6">Recombination protein O</fullName>
    </alternativeName>
</protein>
<organism evidence="8 9">
    <name type="scientific">Oligella urethralis DNF00040</name>
    <dbReference type="NCBI Taxonomy" id="1401065"/>
    <lineage>
        <taxon>Bacteria</taxon>
        <taxon>Pseudomonadati</taxon>
        <taxon>Pseudomonadota</taxon>
        <taxon>Betaproteobacteria</taxon>
        <taxon>Burkholderiales</taxon>
        <taxon>Alcaligenaceae</taxon>
        <taxon>Oligella</taxon>
    </lineage>
</organism>
<accession>A0A095Z7F3</accession>
<dbReference type="GO" id="GO:0006302">
    <property type="term" value="P:double-strand break repair"/>
    <property type="evidence" value="ECO:0007669"/>
    <property type="project" value="TreeGrafter"/>
</dbReference>
<sequence>MSRRKARVQEAEAFLLNAYPWSETSVVAHVFAKEHGVVVAVGKGAKRPYSVMRPILSHFHPLLLSWSGQGEVKTLTRAEYNGFFPIQGRALMPAWYMNELLLKFLAPEDPHPELFDMYSECLRELAEGLNENIVLRRFEWTLLEQTGYGFGDPQPDFYDPTQNLHWRKRMRQRLDEQLEQRELKTRDVIQSLHRLVRAHQE</sequence>
<comment type="similarity">
    <text evidence="1">Belongs to the RecO family.</text>
</comment>
<dbReference type="eggNOG" id="COG1381">
    <property type="taxonomic scope" value="Bacteria"/>
</dbReference>
<keyword evidence="5" id="KW-0234">DNA repair</keyword>
<dbReference type="InterPro" id="IPR012340">
    <property type="entry name" value="NA-bd_OB-fold"/>
</dbReference>
<dbReference type="Pfam" id="PF02565">
    <property type="entry name" value="RecO_C"/>
    <property type="match status" value="1"/>
</dbReference>
<dbReference type="NCBIfam" id="TIGR00613">
    <property type="entry name" value="reco"/>
    <property type="match status" value="1"/>
</dbReference>
<dbReference type="SUPFAM" id="SSF50249">
    <property type="entry name" value="Nucleic acid-binding proteins"/>
    <property type="match status" value="1"/>
</dbReference>
<evidence type="ECO:0000256" key="4">
    <source>
        <dbReference type="ARBA" id="ARBA00023172"/>
    </source>
</evidence>
<dbReference type="GO" id="GO:0043590">
    <property type="term" value="C:bacterial nucleoid"/>
    <property type="evidence" value="ECO:0007669"/>
    <property type="project" value="TreeGrafter"/>
</dbReference>
<dbReference type="InterPro" id="IPR037278">
    <property type="entry name" value="ARFGAP/RecO"/>
</dbReference>
<dbReference type="AlphaFoldDB" id="A0A095Z7F3"/>
<dbReference type="PANTHER" id="PTHR33991">
    <property type="entry name" value="DNA REPAIR PROTEIN RECO"/>
    <property type="match status" value="1"/>
</dbReference>
<dbReference type="RefSeq" id="WP_036559000.1">
    <property type="nucleotide sequence ID" value="NZ_JRNI01000021.1"/>
</dbReference>
<keyword evidence="9" id="KW-1185">Reference proteome</keyword>
<evidence type="ECO:0000256" key="6">
    <source>
        <dbReference type="ARBA" id="ARBA00033409"/>
    </source>
</evidence>
<dbReference type="OrthoDB" id="9804792at2"/>
<gene>
    <name evidence="8" type="ORF">HMPREF2130_05860</name>
</gene>
<evidence type="ECO:0000256" key="5">
    <source>
        <dbReference type="ARBA" id="ARBA00023204"/>
    </source>
</evidence>
<comment type="caution">
    <text evidence="8">The sequence shown here is derived from an EMBL/GenBank/DDBJ whole genome shotgun (WGS) entry which is preliminary data.</text>
</comment>
<evidence type="ECO:0000259" key="7">
    <source>
        <dbReference type="Pfam" id="PF11967"/>
    </source>
</evidence>
<dbReference type="InterPro" id="IPR042242">
    <property type="entry name" value="RecO_C"/>
</dbReference>
<dbReference type="PANTHER" id="PTHR33991:SF1">
    <property type="entry name" value="DNA REPAIR PROTEIN RECO"/>
    <property type="match status" value="1"/>
</dbReference>
<name>A0A095Z7F3_9BURK</name>
<keyword evidence="3" id="KW-0227">DNA damage</keyword>